<dbReference type="Pfam" id="PF00067">
    <property type="entry name" value="p450"/>
    <property type="match status" value="1"/>
</dbReference>
<comment type="similarity">
    <text evidence="2">Belongs to the cytochrome P450 family.</text>
</comment>
<dbReference type="GO" id="GO:0016705">
    <property type="term" value="F:oxidoreductase activity, acting on paired donors, with incorporation or reduction of molecular oxygen"/>
    <property type="evidence" value="ECO:0007669"/>
    <property type="project" value="InterPro"/>
</dbReference>
<keyword evidence="10" id="KW-1185">Reference proteome</keyword>
<evidence type="ECO:0000256" key="6">
    <source>
        <dbReference type="ARBA" id="ARBA00023033"/>
    </source>
</evidence>
<dbReference type="EMBL" id="KZ821220">
    <property type="protein sequence ID" value="PYH48811.1"/>
    <property type="molecule type" value="Genomic_DNA"/>
</dbReference>
<dbReference type="Proteomes" id="UP000248349">
    <property type="component" value="Unassembled WGS sequence"/>
</dbReference>
<gene>
    <name evidence="9" type="ORF">BP01DRAFT_388653</name>
</gene>
<dbReference type="GO" id="GO:0020037">
    <property type="term" value="F:heme binding"/>
    <property type="evidence" value="ECO:0007669"/>
    <property type="project" value="InterPro"/>
</dbReference>
<dbReference type="Gene3D" id="1.10.630.10">
    <property type="entry name" value="Cytochrome P450"/>
    <property type="match status" value="1"/>
</dbReference>
<name>A0A318ZMG4_9EURO</name>
<dbReference type="SUPFAM" id="SSF48264">
    <property type="entry name" value="Cytochrome P450"/>
    <property type="match status" value="1"/>
</dbReference>
<comment type="cofactor">
    <cofactor evidence="1 7">
        <name>heme</name>
        <dbReference type="ChEBI" id="CHEBI:30413"/>
    </cofactor>
</comment>
<dbReference type="GeneID" id="37079084"/>
<organism evidence="9 10">
    <name type="scientific">Aspergillus saccharolyticus JOP 1030-1</name>
    <dbReference type="NCBI Taxonomy" id="1450539"/>
    <lineage>
        <taxon>Eukaryota</taxon>
        <taxon>Fungi</taxon>
        <taxon>Dikarya</taxon>
        <taxon>Ascomycota</taxon>
        <taxon>Pezizomycotina</taxon>
        <taxon>Eurotiomycetes</taxon>
        <taxon>Eurotiomycetidae</taxon>
        <taxon>Eurotiales</taxon>
        <taxon>Aspergillaceae</taxon>
        <taxon>Aspergillus</taxon>
        <taxon>Aspergillus subgen. Circumdati</taxon>
    </lineage>
</organism>
<dbReference type="InterPro" id="IPR036396">
    <property type="entry name" value="Cyt_P450_sf"/>
</dbReference>
<dbReference type="RefSeq" id="XP_025434793.1">
    <property type="nucleotide sequence ID" value="XM_025577855.1"/>
</dbReference>
<evidence type="ECO:0000256" key="7">
    <source>
        <dbReference type="PIRSR" id="PIRSR602403-1"/>
    </source>
</evidence>
<sequence>MASWVDFNSGTSPFQTAIVLSLLFLLLVIATDLIDGHIQRRRLRGIPLIDDGSRLSPVLRWTRSKWDLKAAYSHAYQTYTKQGLPWAARLPHNGYCVILPWESSRGWRNLPRDHVSFMHMVNVVNGMDYHHSDVTAQLPVDAIYKYSNRESSLRQFEETFLRSLSDFLPGTFPIGENNAWYEVNTMEAMFRMMMKVAASFLIGPEFATDDDFVTLTLSYTSQINAVTTAVYSYPRILRPLVWQMAPACRGIRSSIAALKKKLIPEIRARVNRARSGEKKEGLSLLDVLIDTALQQDNFECDARSAEAARMVDQLAQHTMFFFFDAAGPIAMLTSLMLYRIMATPIHAAPLRAEIKEALNATGSEWRFEILSRMPRLESFSREVLRLHVPLVWSLGRQILKPVTIKSLELTFQPGDLIATPVFFMHTDPDLYPDATTFDPDRFFDPVSKKCVPRAATATDTYLTFGQGTCACPGRTLGMRAVLITLAEILMRYEVEFADGRQDFPSNVLTSGFNMCDPTVMMRIRKREFIKNSVNATNP</sequence>
<keyword evidence="7" id="KW-0349">Heme</keyword>
<evidence type="ECO:0000256" key="1">
    <source>
        <dbReference type="ARBA" id="ARBA00001971"/>
    </source>
</evidence>
<evidence type="ECO:0000313" key="9">
    <source>
        <dbReference type="EMBL" id="PYH48811.1"/>
    </source>
</evidence>
<reference evidence="9 10" key="1">
    <citation type="submission" date="2016-12" db="EMBL/GenBank/DDBJ databases">
        <title>The genomes of Aspergillus section Nigri reveals drivers in fungal speciation.</title>
        <authorList>
            <consortium name="DOE Joint Genome Institute"/>
            <person name="Vesth T.C."/>
            <person name="Nybo J."/>
            <person name="Theobald S."/>
            <person name="Brandl J."/>
            <person name="Frisvad J.C."/>
            <person name="Nielsen K.F."/>
            <person name="Lyhne E.K."/>
            <person name="Kogle M.E."/>
            <person name="Kuo A."/>
            <person name="Riley R."/>
            <person name="Clum A."/>
            <person name="Nolan M."/>
            <person name="Lipzen A."/>
            <person name="Salamov A."/>
            <person name="Henrissat B."/>
            <person name="Wiebenga A."/>
            <person name="De Vries R.P."/>
            <person name="Grigoriev I.V."/>
            <person name="Mortensen U.H."/>
            <person name="Andersen M.R."/>
            <person name="Baker S.E."/>
        </authorList>
    </citation>
    <scope>NUCLEOTIDE SEQUENCE [LARGE SCALE GENOMIC DNA]</scope>
    <source>
        <strain evidence="9 10">JOP 1030-1</strain>
    </source>
</reference>
<feature type="transmembrane region" description="Helical" evidence="8">
    <location>
        <begin position="12"/>
        <end position="34"/>
    </location>
</feature>
<keyword evidence="6" id="KW-0503">Monooxygenase</keyword>
<dbReference type="InterPro" id="IPR002403">
    <property type="entry name" value="Cyt_P450_E_grp-IV"/>
</dbReference>
<evidence type="ECO:0000256" key="5">
    <source>
        <dbReference type="ARBA" id="ARBA00023004"/>
    </source>
</evidence>
<evidence type="ECO:0000313" key="10">
    <source>
        <dbReference type="Proteomes" id="UP000248349"/>
    </source>
</evidence>
<dbReference type="GO" id="GO:0005506">
    <property type="term" value="F:iron ion binding"/>
    <property type="evidence" value="ECO:0007669"/>
    <property type="project" value="InterPro"/>
</dbReference>
<keyword evidence="8" id="KW-0812">Transmembrane</keyword>
<evidence type="ECO:0000256" key="2">
    <source>
        <dbReference type="ARBA" id="ARBA00010617"/>
    </source>
</evidence>
<dbReference type="GO" id="GO:0019748">
    <property type="term" value="P:secondary metabolic process"/>
    <property type="evidence" value="ECO:0007669"/>
    <property type="project" value="UniProtKB-ARBA"/>
</dbReference>
<dbReference type="STRING" id="1450539.A0A318ZMG4"/>
<keyword evidence="5 7" id="KW-0408">Iron</keyword>
<evidence type="ECO:0000256" key="8">
    <source>
        <dbReference type="SAM" id="Phobius"/>
    </source>
</evidence>
<dbReference type="PANTHER" id="PTHR46206">
    <property type="entry name" value="CYTOCHROME P450"/>
    <property type="match status" value="1"/>
</dbReference>
<evidence type="ECO:0000256" key="3">
    <source>
        <dbReference type="ARBA" id="ARBA00022723"/>
    </source>
</evidence>
<dbReference type="GO" id="GO:0004497">
    <property type="term" value="F:monooxygenase activity"/>
    <property type="evidence" value="ECO:0007669"/>
    <property type="project" value="UniProtKB-KW"/>
</dbReference>
<dbReference type="OrthoDB" id="1844152at2759"/>
<feature type="binding site" description="axial binding residue" evidence="7">
    <location>
        <position position="471"/>
    </location>
    <ligand>
        <name>heme</name>
        <dbReference type="ChEBI" id="CHEBI:30413"/>
    </ligand>
    <ligandPart>
        <name>Fe</name>
        <dbReference type="ChEBI" id="CHEBI:18248"/>
    </ligandPart>
</feature>
<keyword evidence="3 7" id="KW-0479">Metal-binding</keyword>
<dbReference type="CDD" id="cd11041">
    <property type="entry name" value="CYP503A1-like"/>
    <property type="match status" value="1"/>
</dbReference>
<keyword evidence="8" id="KW-0472">Membrane</keyword>
<evidence type="ECO:0000256" key="4">
    <source>
        <dbReference type="ARBA" id="ARBA00023002"/>
    </source>
</evidence>
<dbReference type="AlphaFoldDB" id="A0A318ZMG4"/>
<dbReference type="PRINTS" id="PR00465">
    <property type="entry name" value="EP450IV"/>
</dbReference>
<keyword evidence="4" id="KW-0560">Oxidoreductase</keyword>
<accession>A0A318ZMG4</accession>
<protein>
    <submittedName>
        <fullName evidence="9">Cytochrome P450</fullName>
    </submittedName>
</protein>
<feature type="transmembrane region" description="Helical" evidence="8">
    <location>
        <begin position="319"/>
        <end position="341"/>
    </location>
</feature>
<proteinExistence type="inferred from homology"/>
<dbReference type="InterPro" id="IPR001128">
    <property type="entry name" value="Cyt_P450"/>
</dbReference>
<keyword evidence="8" id="KW-1133">Transmembrane helix</keyword>